<keyword evidence="4" id="KW-1185">Reference proteome</keyword>
<name>A0ABU1Y6I3_9FLAO</name>
<organism evidence="3 4">
    <name type="scientific">Flavobacterium piscis</name>
    <dbReference type="NCBI Taxonomy" id="1114874"/>
    <lineage>
        <taxon>Bacteria</taxon>
        <taxon>Pseudomonadati</taxon>
        <taxon>Bacteroidota</taxon>
        <taxon>Flavobacteriia</taxon>
        <taxon>Flavobacteriales</taxon>
        <taxon>Flavobacteriaceae</taxon>
        <taxon>Flavobacterium</taxon>
    </lineage>
</organism>
<proteinExistence type="predicted"/>
<evidence type="ECO:0000256" key="2">
    <source>
        <dbReference type="SAM" id="SignalP"/>
    </source>
</evidence>
<evidence type="ECO:0008006" key="5">
    <source>
        <dbReference type="Google" id="ProtNLM"/>
    </source>
</evidence>
<dbReference type="Proteomes" id="UP001269081">
    <property type="component" value="Unassembled WGS sequence"/>
</dbReference>
<gene>
    <name evidence="3" type="ORF">J2W48_001056</name>
</gene>
<evidence type="ECO:0000313" key="3">
    <source>
        <dbReference type="EMBL" id="MDR7209126.1"/>
    </source>
</evidence>
<evidence type="ECO:0000256" key="1">
    <source>
        <dbReference type="ARBA" id="ARBA00022729"/>
    </source>
</evidence>
<dbReference type="InterPro" id="IPR013517">
    <property type="entry name" value="FG-GAP"/>
</dbReference>
<dbReference type="EMBL" id="JAVDWQ010000002">
    <property type="protein sequence ID" value="MDR7209126.1"/>
    <property type="molecule type" value="Genomic_DNA"/>
</dbReference>
<dbReference type="PANTHER" id="PTHR44103">
    <property type="entry name" value="PROPROTEIN CONVERTASE P"/>
    <property type="match status" value="1"/>
</dbReference>
<dbReference type="Gene3D" id="2.130.10.130">
    <property type="entry name" value="Integrin alpha, N-terminal"/>
    <property type="match status" value="3"/>
</dbReference>
<dbReference type="Pfam" id="PF13517">
    <property type="entry name" value="FG-GAP_3"/>
    <property type="match status" value="4"/>
</dbReference>
<evidence type="ECO:0000313" key="4">
    <source>
        <dbReference type="Proteomes" id="UP001269081"/>
    </source>
</evidence>
<dbReference type="RefSeq" id="WP_310279041.1">
    <property type="nucleotide sequence ID" value="NZ_JAVDWQ010000002.1"/>
</dbReference>
<dbReference type="PANTHER" id="PTHR44103:SF1">
    <property type="entry name" value="PROPROTEIN CONVERTASE P"/>
    <property type="match status" value="1"/>
</dbReference>
<dbReference type="SUPFAM" id="SSF69318">
    <property type="entry name" value="Integrin alpha N-terminal domain"/>
    <property type="match status" value="2"/>
</dbReference>
<reference evidence="3 4" key="1">
    <citation type="submission" date="2023-07" db="EMBL/GenBank/DDBJ databases">
        <title>Sorghum-associated microbial communities from plants grown in Nebraska, USA.</title>
        <authorList>
            <person name="Schachtman D."/>
        </authorList>
    </citation>
    <scope>NUCLEOTIDE SEQUENCE [LARGE SCALE GENOMIC DNA]</scope>
    <source>
        <strain evidence="3 4">4129</strain>
    </source>
</reference>
<sequence length="739" mass="84423">MKLPYNAKYYVCFLFFFLLYNSLSCSAQNFDQGKLINGPGFGYGFIKTFDADRDGYLDVLAFPYLYFNDGHGKKQKMVVIGDSKKEHEHYCIEDIDGDKDLDIVVLYKSGEIAIYINDPKGFSKKEQKNKITYSPSEYAKLYLYDANSDGICDIIISGLRGVPIAYVGSKNQQYSYFKTFNDNFPDLHFVLGIDINKDGIQELLVPNYSNENGEKRSLKIYSFKGNKYVLIDTIVLTTSGMDNFTLMDMDKDGDLDLVYSENNRNPGIYWIERNSKGGFGKTHTLISSLELVDFQLGDFDSDGDLDIAYFTQQNQYKFINWAENKGNNVFIKNQKSLLPNSNGSKAFVFEDFDGDKIKDILFYDDDKEQIRPRYTMVLQQKNGEVKEKITWVVKSDCSGFLFTDLDNNGTKDIVGYYNNELFYTLIDNKGKYSETLELARSPFKIGNLKCGDIDNDGKDDLVIYSEDSENGKLGWFKNEGNIKFNHFAIIHNEKERLINFDIIDYDNDGNKDLAVNYWTNETRGFYIYKNNGNGVFSKTRTMVTEVKDSYPTIAVWDVNGDKTDDLVDLGSKTWFNYLGNEKWEKKSSPFEEQFIKGIYKARVDNNNSSDCIMLSSSNLKWLKYNNGQWQSKVVPVDFGIDMIRVGDINGDGYDDIVCLANKYDLAEGFNQDIAFSYKYSIICLLNDKSGNFTPKTLCPVPDLSSIGLQDIDNDGDLDILASVKWGSSGITVWKNLRNN</sequence>
<feature type="chain" id="PRO_5045490933" description="VCBS repeat-containing protein" evidence="2">
    <location>
        <begin position="28"/>
        <end position="739"/>
    </location>
</feature>
<feature type="signal peptide" evidence="2">
    <location>
        <begin position="1"/>
        <end position="27"/>
    </location>
</feature>
<comment type="caution">
    <text evidence="3">The sequence shown here is derived from an EMBL/GenBank/DDBJ whole genome shotgun (WGS) entry which is preliminary data.</text>
</comment>
<dbReference type="InterPro" id="IPR028994">
    <property type="entry name" value="Integrin_alpha_N"/>
</dbReference>
<protein>
    <recommendedName>
        <fullName evidence="5">VCBS repeat-containing protein</fullName>
    </recommendedName>
</protein>
<accession>A0ABU1Y6I3</accession>
<keyword evidence="1 2" id="KW-0732">Signal</keyword>